<dbReference type="InterPro" id="IPR027417">
    <property type="entry name" value="P-loop_NTPase"/>
</dbReference>
<sequence length="158" mass="17451">MFQVPQIFSSMTVRENVETGLIFGNRDSSDTNGVDDLLEMTGLTSQASEAASSLDLLARKRVMLAAALATGPRVLFMDEPLGGLNEIEIDAFSSLIRKVRDEMALSIVLVEHKIRALAQLSQRIMILNFGETLRIDTPGLILSDPEIITLYLGKKHEY</sequence>
<dbReference type="PANTHER" id="PTHR45772">
    <property type="entry name" value="CONSERVED COMPONENT OF ABC TRANSPORTER FOR NATURAL AMINO ACIDS-RELATED"/>
    <property type="match status" value="1"/>
</dbReference>
<name>A0ABY3ZQU0_9RHOB</name>
<keyword evidence="2" id="KW-0547">Nucleotide-binding</keyword>
<proteinExistence type="predicted"/>
<gene>
    <name evidence="5" type="primary">cysA_3</name>
    <name evidence="5" type="ORF">DSM109990_03890</name>
</gene>
<dbReference type="Gene3D" id="3.40.50.300">
    <property type="entry name" value="P-loop containing nucleotide triphosphate hydrolases"/>
    <property type="match status" value="1"/>
</dbReference>
<dbReference type="InterPro" id="IPR003439">
    <property type="entry name" value="ABC_transporter-like_ATP-bd"/>
</dbReference>
<keyword evidence="3 5" id="KW-0067">ATP-binding</keyword>
<evidence type="ECO:0000256" key="3">
    <source>
        <dbReference type="ARBA" id="ARBA00022840"/>
    </source>
</evidence>
<evidence type="ECO:0000313" key="6">
    <source>
        <dbReference type="Proteomes" id="UP000831019"/>
    </source>
</evidence>
<keyword evidence="1" id="KW-0813">Transport</keyword>
<dbReference type="Pfam" id="PF00005">
    <property type="entry name" value="ABC_tran"/>
    <property type="match status" value="1"/>
</dbReference>
<organism evidence="5 6">
    <name type="scientific">Sulfitobacter dubius</name>
    <dbReference type="NCBI Taxonomy" id="218673"/>
    <lineage>
        <taxon>Bacteria</taxon>
        <taxon>Pseudomonadati</taxon>
        <taxon>Pseudomonadota</taxon>
        <taxon>Alphaproteobacteria</taxon>
        <taxon>Rhodobacterales</taxon>
        <taxon>Roseobacteraceae</taxon>
        <taxon>Sulfitobacter</taxon>
    </lineage>
</organism>
<evidence type="ECO:0000313" key="5">
    <source>
        <dbReference type="EMBL" id="UOA16999.1"/>
    </source>
</evidence>
<geneLocation type="plasmid" evidence="5 6">
    <name>pDSM109990_c</name>
</geneLocation>
<reference evidence="6" key="1">
    <citation type="journal article" date="2022" name="Microorganisms">
        <title>Beyond the ABCs#Discovery of Three New Plasmid Types in Rhodobacterales (RepQ, RepY, RepW).</title>
        <authorList>
            <person name="Freese H.M."/>
            <person name="Ringel V."/>
            <person name="Overmann J."/>
            <person name="Petersen J."/>
        </authorList>
    </citation>
    <scope>NUCLEOTIDE SEQUENCE [LARGE SCALE GENOMIC DNA]</scope>
    <source>
        <strain evidence="6">DSM 109990</strain>
        <plasmid evidence="6">pDSM109990_c</plasmid>
    </source>
</reference>
<evidence type="ECO:0000256" key="2">
    <source>
        <dbReference type="ARBA" id="ARBA00022741"/>
    </source>
</evidence>
<feature type="domain" description="ABC transporter" evidence="4">
    <location>
        <begin position="2"/>
        <end position="81"/>
    </location>
</feature>
<dbReference type="GO" id="GO:0005524">
    <property type="term" value="F:ATP binding"/>
    <property type="evidence" value="ECO:0007669"/>
    <property type="project" value="UniProtKB-KW"/>
</dbReference>
<dbReference type="InterPro" id="IPR051120">
    <property type="entry name" value="ABC_AA/LPS_Transport"/>
</dbReference>
<dbReference type="SUPFAM" id="SSF52540">
    <property type="entry name" value="P-loop containing nucleoside triphosphate hydrolases"/>
    <property type="match status" value="1"/>
</dbReference>
<evidence type="ECO:0000256" key="1">
    <source>
        <dbReference type="ARBA" id="ARBA00022448"/>
    </source>
</evidence>
<evidence type="ECO:0000259" key="4">
    <source>
        <dbReference type="Pfam" id="PF00005"/>
    </source>
</evidence>
<dbReference type="Proteomes" id="UP000831019">
    <property type="component" value="Plasmid pDSM109990_c"/>
</dbReference>
<keyword evidence="6" id="KW-1185">Reference proteome</keyword>
<protein>
    <submittedName>
        <fullName evidence="5">Sulfate/thiosulfate import ATP-binding protein CysA</fullName>
    </submittedName>
</protein>
<keyword evidence="5" id="KW-0614">Plasmid</keyword>
<dbReference type="EMBL" id="CP085147">
    <property type="protein sequence ID" value="UOA16999.1"/>
    <property type="molecule type" value="Genomic_DNA"/>
</dbReference>
<accession>A0ABY3ZQU0</accession>